<comment type="caution">
    <text evidence="3">The sequence shown here is derived from an EMBL/GenBank/DDBJ whole genome shotgun (WGS) entry which is preliminary data.</text>
</comment>
<organism evidence="3 4">
    <name type="scientific">Cyclotella cryptica</name>
    <dbReference type="NCBI Taxonomy" id="29204"/>
    <lineage>
        <taxon>Eukaryota</taxon>
        <taxon>Sar</taxon>
        <taxon>Stramenopiles</taxon>
        <taxon>Ochrophyta</taxon>
        <taxon>Bacillariophyta</taxon>
        <taxon>Coscinodiscophyceae</taxon>
        <taxon>Thalassiosirophycidae</taxon>
        <taxon>Stephanodiscales</taxon>
        <taxon>Stephanodiscaceae</taxon>
        <taxon>Cyclotella</taxon>
    </lineage>
</organism>
<feature type="compositionally biased region" description="Basic and acidic residues" evidence="1">
    <location>
        <begin position="54"/>
        <end position="64"/>
    </location>
</feature>
<gene>
    <name evidence="3" type="ORF">HJC23_013564</name>
</gene>
<dbReference type="Proteomes" id="UP001516023">
    <property type="component" value="Unassembled WGS sequence"/>
</dbReference>
<keyword evidence="2" id="KW-0472">Membrane</keyword>
<accession>A0ABD3PB75</accession>
<dbReference type="EMBL" id="JABMIG020000215">
    <property type="protein sequence ID" value="KAL3785425.1"/>
    <property type="molecule type" value="Genomic_DNA"/>
</dbReference>
<evidence type="ECO:0000313" key="4">
    <source>
        <dbReference type="Proteomes" id="UP001516023"/>
    </source>
</evidence>
<evidence type="ECO:0000313" key="3">
    <source>
        <dbReference type="EMBL" id="KAL3785425.1"/>
    </source>
</evidence>
<evidence type="ECO:0000256" key="2">
    <source>
        <dbReference type="SAM" id="Phobius"/>
    </source>
</evidence>
<feature type="region of interest" description="Disordered" evidence="1">
    <location>
        <begin position="368"/>
        <end position="428"/>
    </location>
</feature>
<keyword evidence="2" id="KW-0812">Transmembrane</keyword>
<evidence type="ECO:0000256" key="1">
    <source>
        <dbReference type="SAM" id="MobiDB-lite"/>
    </source>
</evidence>
<feature type="compositionally biased region" description="Low complexity" evidence="1">
    <location>
        <begin position="91"/>
        <end position="103"/>
    </location>
</feature>
<feature type="region of interest" description="Disordered" evidence="1">
    <location>
        <begin position="91"/>
        <end position="120"/>
    </location>
</feature>
<feature type="compositionally biased region" description="Polar residues" evidence="1">
    <location>
        <begin position="41"/>
        <end position="53"/>
    </location>
</feature>
<name>A0ABD3PB75_9STRA</name>
<feature type="region of interest" description="Disordered" evidence="1">
    <location>
        <begin position="22"/>
        <end position="74"/>
    </location>
</feature>
<feature type="region of interest" description="Disordered" evidence="1">
    <location>
        <begin position="971"/>
        <end position="993"/>
    </location>
</feature>
<feature type="compositionally biased region" description="Basic and acidic residues" evidence="1">
    <location>
        <begin position="340"/>
        <end position="349"/>
    </location>
</feature>
<keyword evidence="2" id="KW-1133">Transmembrane helix</keyword>
<protein>
    <submittedName>
        <fullName evidence="3">Uncharacterized protein</fullName>
    </submittedName>
</protein>
<sequence length="1033" mass="112100">MSRYDPNSMTRVLGLENYDFRERSSSVASDSDEDESVSHLVKTSTGDISTSIEINKKKGDEGQPKRGGFFGMKRLGLSRKDRERDAIAGFSNASADAAAGSVKSDTESKLRGSLETDSDDTYMTLGTALTGDHVNALLKAHKEYSGDGDPDECANVGVEDYWKATEPGTVLRHSSQGLIPKDEDDEEVPITDRIGEKKAERRSTSNSMLTAHFDDGTLDLSGEMGCDEDIEDDLLKYAAAIVQHDSIPSTGSEDKGKRPLFVKPTSAYSDVASNADTEKFDNTVVKSGASDIESGFNYITKNSIEKFKVLLTGGNAITAVNANETYDLRDHSAQPKQKKDKNSRARRASDGTSDSLWSWSQAAATVHTRTSDGFNRRTSNETGEGANYSNDNEDDDDKSNTSGGTFDSSWLGLGNMAKNNGRGGWRDTRRTTLTPFVDYDGHSFHQRNAHYRPGERNLKRCIVVFFVLAVVALSGALIGLNITTTDDSEPMTKNTSSSASTEEEMLAVRENVNQACSPSSVASSDGRHMCQQLCHGHFCCFDNDKDGYNCQDDPSKSCSIYSECDILVADIVNGGPTLVEIVHVNSEDLNARIKDACSNLNTSMGKIECHQACDDHMCCFEADTSKSCRGRENMDCSLYEACAGLTTDVVANKGTVSTVVNKPPGDSSLPSWDKAESNNDVLPLEDYTSDESEIQEHVVTIGSGSSSESDIDMNQIFIPSPTEGNSDVFVPLGGSVTSSQGVTEQNVDDACHNLTTASGRKKCAKMCASHMCCFESDVNKACLTNTDCSVYGSCVYLGSNSTFDATLSFDDDDTAIEGNLISNAMDDRYGYSDDDMYVVDTEVEDVYESTVYHIGNRTTFDLDDSVLSSGDDLTMTNEMIENSAVLVNGNHLDTGKDSTWVTEQDVDAACQNLSTTSGRKKCANICASHMCCFDSDVNNACLMNDDCSLYGSCVYLGSNNTFDATLSSHDDETVTESHNGSDTFDDRYSDSDDDMYVVDTEEGDVYDTTVYHVGNRTTMHVDVSDSSSGNDSR</sequence>
<feature type="transmembrane region" description="Helical" evidence="2">
    <location>
        <begin position="461"/>
        <end position="482"/>
    </location>
</feature>
<feature type="region of interest" description="Disordered" evidence="1">
    <location>
        <begin position="328"/>
        <end position="356"/>
    </location>
</feature>
<feature type="compositionally biased region" description="Basic and acidic residues" evidence="1">
    <location>
        <begin position="104"/>
        <end position="114"/>
    </location>
</feature>
<proteinExistence type="predicted"/>
<reference evidence="3 4" key="1">
    <citation type="journal article" date="2020" name="G3 (Bethesda)">
        <title>Improved Reference Genome for Cyclotella cryptica CCMP332, a Model for Cell Wall Morphogenesis, Salinity Adaptation, and Lipid Production in Diatoms (Bacillariophyta).</title>
        <authorList>
            <person name="Roberts W.R."/>
            <person name="Downey K.M."/>
            <person name="Ruck E.C."/>
            <person name="Traller J.C."/>
            <person name="Alverson A.J."/>
        </authorList>
    </citation>
    <scope>NUCLEOTIDE SEQUENCE [LARGE SCALE GENOMIC DNA]</scope>
    <source>
        <strain evidence="3 4">CCMP332</strain>
    </source>
</reference>
<keyword evidence="4" id="KW-1185">Reference proteome</keyword>
<dbReference type="AlphaFoldDB" id="A0ABD3PB75"/>